<evidence type="ECO:0000313" key="7">
    <source>
        <dbReference type="Proteomes" id="UP000286097"/>
    </source>
</evidence>
<proteinExistence type="predicted"/>
<evidence type="ECO:0000256" key="1">
    <source>
        <dbReference type="ARBA" id="ARBA00004496"/>
    </source>
</evidence>
<evidence type="ECO:0000313" key="5">
    <source>
        <dbReference type="EMBL" id="RQM16506.1"/>
    </source>
</evidence>
<dbReference type="PANTHER" id="PTHR12612">
    <property type="entry name" value="NUCLEAR TRANSPORT FACTOR 2"/>
    <property type="match status" value="1"/>
</dbReference>
<dbReference type="Proteomes" id="UP000282087">
    <property type="component" value="Unassembled WGS sequence"/>
</dbReference>
<comment type="subcellular location">
    <subcellularLocation>
        <location evidence="1">Cytoplasm</location>
    </subcellularLocation>
</comment>
<comment type="caution">
    <text evidence="4">The sequence shown here is derived from an EMBL/GenBank/DDBJ whole genome shotgun (WGS) entry which is preliminary data.</text>
</comment>
<dbReference type="CDD" id="cd00780">
    <property type="entry name" value="NTF2"/>
    <property type="match status" value="1"/>
</dbReference>
<dbReference type="InterPro" id="IPR002075">
    <property type="entry name" value="NTF2_dom"/>
</dbReference>
<dbReference type="GO" id="GO:0006606">
    <property type="term" value="P:protein import into nucleus"/>
    <property type="evidence" value="ECO:0007669"/>
    <property type="project" value="UniProtKB-ARBA"/>
</dbReference>
<dbReference type="Pfam" id="PF02136">
    <property type="entry name" value="NTF2"/>
    <property type="match status" value="1"/>
</dbReference>
<feature type="domain" description="NTF2" evidence="3">
    <location>
        <begin position="6"/>
        <end position="117"/>
    </location>
</feature>
<dbReference type="FunFam" id="3.10.450.50:FF:000005">
    <property type="entry name" value="Nuclear transport factor 2"/>
    <property type="match status" value="1"/>
</dbReference>
<protein>
    <recommendedName>
        <fullName evidence="3">NTF2 domain-containing protein</fullName>
    </recommendedName>
</protein>
<accession>A0A3M6VT45</accession>
<dbReference type="InterPro" id="IPR045875">
    <property type="entry name" value="NTF2"/>
</dbReference>
<keyword evidence="6" id="KW-1185">Reference proteome</keyword>
<dbReference type="GO" id="GO:0005737">
    <property type="term" value="C:cytoplasm"/>
    <property type="evidence" value="ECO:0007669"/>
    <property type="project" value="UniProtKB-SubCell"/>
</dbReference>
<dbReference type="EMBL" id="QLLG01000008">
    <property type="protein sequence ID" value="RMX70008.1"/>
    <property type="molecule type" value="Genomic_DNA"/>
</dbReference>
<gene>
    <name evidence="5" type="ORF">DD237_001030</name>
    <name evidence="4" type="ORF">DD238_000713</name>
</gene>
<dbReference type="AlphaFoldDB" id="A0A3M6VT45"/>
<evidence type="ECO:0000259" key="3">
    <source>
        <dbReference type="PROSITE" id="PS50177"/>
    </source>
</evidence>
<dbReference type="Proteomes" id="UP000286097">
    <property type="component" value="Unassembled WGS sequence"/>
</dbReference>
<evidence type="ECO:0000313" key="4">
    <source>
        <dbReference type="EMBL" id="RMX70008.1"/>
    </source>
</evidence>
<evidence type="ECO:0000256" key="2">
    <source>
        <dbReference type="ARBA" id="ARBA00022490"/>
    </source>
</evidence>
<name>A0A3M6VT45_9STRA</name>
<dbReference type="Gene3D" id="3.10.450.50">
    <property type="match status" value="1"/>
</dbReference>
<dbReference type="InterPro" id="IPR032710">
    <property type="entry name" value="NTF2-like_dom_sf"/>
</dbReference>
<dbReference type="GO" id="GO:0005635">
    <property type="term" value="C:nuclear envelope"/>
    <property type="evidence" value="ECO:0007669"/>
    <property type="project" value="UniProtKB-ARBA"/>
</dbReference>
<dbReference type="EMBL" id="QKXF01000114">
    <property type="protein sequence ID" value="RQM16506.1"/>
    <property type="molecule type" value="Genomic_DNA"/>
</dbReference>
<dbReference type="VEuPathDB" id="FungiDB:DD237_001030"/>
<keyword evidence="2" id="KW-0963">Cytoplasm</keyword>
<dbReference type="STRING" id="542832.A0A3M6VT45"/>
<organism evidence="4 6">
    <name type="scientific">Peronospora effusa</name>
    <dbReference type="NCBI Taxonomy" id="542832"/>
    <lineage>
        <taxon>Eukaryota</taxon>
        <taxon>Sar</taxon>
        <taxon>Stramenopiles</taxon>
        <taxon>Oomycota</taxon>
        <taxon>Peronosporomycetes</taxon>
        <taxon>Peronosporales</taxon>
        <taxon>Peronosporaceae</taxon>
        <taxon>Peronospora</taxon>
    </lineage>
</organism>
<sequence>MSAEEVAKAFVQHYYTTFDTNRPGLASLYQDVSNMSWEGQLSTGQQSIMAKLQGLPVVRHEYPTVDIQPSTSGNAMIIFVQGKIQIEENNPIQFTQVFQLVSHQPGQYYIHNDVFRLQYVPQSLGDFISIATSSIFEGGEAMGQNDALGVWREA</sequence>
<dbReference type="SUPFAM" id="SSF54427">
    <property type="entry name" value="NTF2-like"/>
    <property type="match status" value="1"/>
</dbReference>
<dbReference type="InterPro" id="IPR018222">
    <property type="entry name" value="Nuclear_transport_factor_2_euk"/>
</dbReference>
<reference evidence="6 7" key="1">
    <citation type="submission" date="2018-06" db="EMBL/GenBank/DDBJ databases">
        <title>Comparative genomics of downy mildews reveals potential adaptations to biotrophy.</title>
        <authorList>
            <person name="Fletcher K."/>
            <person name="Klosterman S.J."/>
            <person name="Derevnina L."/>
            <person name="Martin F."/>
            <person name="Koike S."/>
            <person name="Reyes Chin-Wo S."/>
            <person name="Mou B."/>
            <person name="Michelmore R."/>
        </authorList>
    </citation>
    <scope>NUCLEOTIDE SEQUENCE [LARGE SCALE GENOMIC DNA]</scope>
    <source>
        <strain evidence="5 7">R13</strain>
        <strain evidence="4 6">R14</strain>
    </source>
</reference>
<evidence type="ECO:0000313" key="6">
    <source>
        <dbReference type="Proteomes" id="UP000282087"/>
    </source>
</evidence>
<dbReference type="PROSITE" id="PS50177">
    <property type="entry name" value="NTF2_DOMAIN"/>
    <property type="match status" value="1"/>
</dbReference>